<sequence>MELTFKSLLIFVNETLTAFIIFPSIIVLGLYLTYQLKFVQISKLSTSFKQLLKKGKVSKAILVTLKLFQLS</sequence>
<keyword evidence="1" id="KW-0472">Membrane</keyword>
<evidence type="ECO:0000256" key="1">
    <source>
        <dbReference type="SAM" id="Phobius"/>
    </source>
</evidence>
<evidence type="ECO:0000313" key="3">
    <source>
        <dbReference type="Proteomes" id="UP000031307"/>
    </source>
</evidence>
<gene>
    <name evidence="2" type="ORF">DB43_AB00210</name>
</gene>
<accession>A0A0C1BYM3</accession>
<dbReference type="EMBL" id="JSAM01000112">
    <property type="protein sequence ID" value="KIA76556.1"/>
    <property type="molecule type" value="Genomic_DNA"/>
</dbReference>
<keyword evidence="1" id="KW-1133">Transmembrane helix</keyword>
<comment type="caution">
    <text evidence="2">The sequence shown here is derived from an EMBL/GenBank/DDBJ whole genome shotgun (WGS) entry which is preliminary data.</text>
</comment>
<dbReference type="PATRIC" id="fig|83552.4.peg.2332"/>
<protein>
    <submittedName>
        <fullName evidence="2">Uncharacterized protein</fullName>
    </submittedName>
</protein>
<name>A0A0C1BYM3_9BACT</name>
<organism evidence="2 3">
    <name type="scientific">Parachlamydia acanthamoebae</name>
    <dbReference type="NCBI Taxonomy" id="83552"/>
    <lineage>
        <taxon>Bacteria</taxon>
        <taxon>Pseudomonadati</taxon>
        <taxon>Chlamydiota</taxon>
        <taxon>Chlamydiia</taxon>
        <taxon>Parachlamydiales</taxon>
        <taxon>Parachlamydiaceae</taxon>
        <taxon>Parachlamydia</taxon>
    </lineage>
</organism>
<evidence type="ECO:0000313" key="2">
    <source>
        <dbReference type="EMBL" id="KIA76556.1"/>
    </source>
</evidence>
<dbReference type="AlphaFoldDB" id="A0A0C1BYM3"/>
<proteinExistence type="predicted"/>
<reference evidence="2 3" key="1">
    <citation type="journal article" date="2014" name="Mol. Biol. Evol.">
        <title>Massive expansion of Ubiquitination-related gene families within the Chlamydiae.</title>
        <authorList>
            <person name="Domman D."/>
            <person name="Collingro A."/>
            <person name="Lagkouvardos I."/>
            <person name="Gehre L."/>
            <person name="Weinmaier T."/>
            <person name="Rattei T."/>
            <person name="Subtil A."/>
            <person name="Horn M."/>
        </authorList>
    </citation>
    <scope>NUCLEOTIDE SEQUENCE [LARGE SCALE GENOMIC DNA]</scope>
    <source>
        <strain evidence="2 3">OEW1</strain>
    </source>
</reference>
<feature type="transmembrane region" description="Helical" evidence="1">
    <location>
        <begin position="15"/>
        <end position="34"/>
    </location>
</feature>
<dbReference type="RefSeq" id="WP_237754056.1">
    <property type="nucleotide sequence ID" value="NZ_JSAM01000112.1"/>
</dbReference>
<keyword evidence="1" id="KW-0812">Transmembrane</keyword>
<dbReference type="Proteomes" id="UP000031307">
    <property type="component" value="Unassembled WGS sequence"/>
</dbReference>